<proteinExistence type="predicted"/>
<sequence>MRLGISKVPQKTSVPPKPPVPLYIAGRRKHRYRTNNATPRTKTRPPVPNPKPFSVRERLHPKISLHHPPLLYPLQHTPHPPRWSPPLPTLPRRARCKPSPTRPANEAALHRRLPRLFYNPQFSLTRLPRPSLFGTPRRLYSFKRRFPPPLKIGTECVEAV</sequence>
<dbReference type="Proteomes" id="UP000799291">
    <property type="component" value="Unassembled WGS sequence"/>
</dbReference>
<feature type="region of interest" description="Disordered" evidence="1">
    <location>
        <begin position="1"/>
        <end position="55"/>
    </location>
</feature>
<feature type="region of interest" description="Disordered" evidence="1">
    <location>
        <begin position="76"/>
        <end position="105"/>
    </location>
</feature>
<evidence type="ECO:0000256" key="1">
    <source>
        <dbReference type="SAM" id="MobiDB-lite"/>
    </source>
</evidence>
<evidence type="ECO:0000313" key="3">
    <source>
        <dbReference type="Proteomes" id="UP000799291"/>
    </source>
</evidence>
<organism evidence="2 3">
    <name type="scientific">Lentithecium fluviatile CBS 122367</name>
    <dbReference type="NCBI Taxonomy" id="1168545"/>
    <lineage>
        <taxon>Eukaryota</taxon>
        <taxon>Fungi</taxon>
        <taxon>Dikarya</taxon>
        <taxon>Ascomycota</taxon>
        <taxon>Pezizomycotina</taxon>
        <taxon>Dothideomycetes</taxon>
        <taxon>Pleosporomycetidae</taxon>
        <taxon>Pleosporales</taxon>
        <taxon>Massarineae</taxon>
        <taxon>Lentitheciaceae</taxon>
        <taxon>Lentithecium</taxon>
    </lineage>
</organism>
<dbReference type="EMBL" id="MU005592">
    <property type="protein sequence ID" value="KAF2681331.1"/>
    <property type="molecule type" value="Genomic_DNA"/>
</dbReference>
<protein>
    <submittedName>
        <fullName evidence="2">Uncharacterized protein</fullName>
    </submittedName>
</protein>
<gene>
    <name evidence="2" type="ORF">K458DRAFT_420835</name>
</gene>
<evidence type="ECO:0000313" key="2">
    <source>
        <dbReference type="EMBL" id="KAF2681331.1"/>
    </source>
</evidence>
<dbReference type="AlphaFoldDB" id="A0A6G1ITR2"/>
<reference evidence="2" key="1">
    <citation type="journal article" date="2020" name="Stud. Mycol.">
        <title>101 Dothideomycetes genomes: a test case for predicting lifestyles and emergence of pathogens.</title>
        <authorList>
            <person name="Haridas S."/>
            <person name="Albert R."/>
            <person name="Binder M."/>
            <person name="Bloem J."/>
            <person name="Labutti K."/>
            <person name="Salamov A."/>
            <person name="Andreopoulos B."/>
            <person name="Baker S."/>
            <person name="Barry K."/>
            <person name="Bills G."/>
            <person name="Bluhm B."/>
            <person name="Cannon C."/>
            <person name="Castanera R."/>
            <person name="Culley D."/>
            <person name="Daum C."/>
            <person name="Ezra D."/>
            <person name="Gonzalez J."/>
            <person name="Henrissat B."/>
            <person name="Kuo A."/>
            <person name="Liang C."/>
            <person name="Lipzen A."/>
            <person name="Lutzoni F."/>
            <person name="Magnuson J."/>
            <person name="Mondo S."/>
            <person name="Nolan M."/>
            <person name="Ohm R."/>
            <person name="Pangilinan J."/>
            <person name="Park H.-J."/>
            <person name="Ramirez L."/>
            <person name="Alfaro M."/>
            <person name="Sun H."/>
            <person name="Tritt A."/>
            <person name="Yoshinaga Y."/>
            <person name="Zwiers L.-H."/>
            <person name="Turgeon B."/>
            <person name="Goodwin S."/>
            <person name="Spatafora J."/>
            <person name="Crous P."/>
            <person name="Grigoriev I."/>
        </authorList>
    </citation>
    <scope>NUCLEOTIDE SEQUENCE</scope>
    <source>
        <strain evidence="2">CBS 122367</strain>
    </source>
</reference>
<name>A0A6G1ITR2_9PLEO</name>
<feature type="compositionally biased region" description="Pro residues" evidence="1">
    <location>
        <begin position="78"/>
        <end position="89"/>
    </location>
</feature>
<keyword evidence="3" id="KW-1185">Reference proteome</keyword>
<accession>A0A6G1ITR2</accession>